<dbReference type="Proteomes" id="UP000754750">
    <property type="component" value="Unassembled WGS sequence"/>
</dbReference>
<protein>
    <submittedName>
        <fullName evidence="2">Uncharacterized protein</fullName>
    </submittedName>
</protein>
<evidence type="ECO:0000313" key="2">
    <source>
        <dbReference type="EMBL" id="MBE6831977.1"/>
    </source>
</evidence>
<accession>A0A928Q3Q4</accession>
<dbReference type="EMBL" id="SVNY01000001">
    <property type="protein sequence ID" value="MBE6831977.1"/>
    <property type="molecule type" value="Genomic_DNA"/>
</dbReference>
<reference evidence="2" key="1">
    <citation type="submission" date="2019-04" db="EMBL/GenBank/DDBJ databases">
        <title>Evolution of Biomass-Degrading Anaerobic Consortia Revealed by Metagenomics.</title>
        <authorList>
            <person name="Peng X."/>
        </authorList>
    </citation>
    <scope>NUCLEOTIDE SEQUENCE</scope>
    <source>
        <strain evidence="2">SIG551</strain>
    </source>
</reference>
<keyword evidence="1" id="KW-1133">Transmembrane helix</keyword>
<organism evidence="2 3">
    <name type="scientific">Faecalispora sporosphaeroides</name>
    <dbReference type="NCBI Taxonomy" id="1549"/>
    <lineage>
        <taxon>Bacteria</taxon>
        <taxon>Bacillati</taxon>
        <taxon>Bacillota</taxon>
        <taxon>Clostridia</taxon>
        <taxon>Eubacteriales</taxon>
        <taxon>Oscillospiraceae</taxon>
        <taxon>Faecalispora</taxon>
    </lineage>
</organism>
<gene>
    <name evidence="2" type="ORF">E7512_00060</name>
</gene>
<name>A0A928Q3Q4_9FIRM</name>
<proteinExistence type="predicted"/>
<feature type="transmembrane region" description="Helical" evidence="1">
    <location>
        <begin position="21"/>
        <end position="42"/>
    </location>
</feature>
<keyword evidence="1" id="KW-0472">Membrane</keyword>
<dbReference type="AlphaFoldDB" id="A0A928Q3Q4"/>
<comment type="caution">
    <text evidence="2">The sequence shown here is derived from an EMBL/GenBank/DDBJ whole genome shotgun (WGS) entry which is preliminary data.</text>
</comment>
<keyword evidence="1" id="KW-0812">Transmembrane</keyword>
<sequence>MPISKKKGAVDSSKSRISPMTVSFVIFVMGTSSVFEFFFIIIPTSKKINPCPHTQK</sequence>
<evidence type="ECO:0000313" key="3">
    <source>
        <dbReference type="Proteomes" id="UP000754750"/>
    </source>
</evidence>
<evidence type="ECO:0000256" key="1">
    <source>
        <dbReference type="SAM" id="Phobius"/>
    </source>
</evidence>